<dbReference type="InterPro" id="IPR025669">
    <property type="entry name" value="AAA_dom"/>
</dbReference>
<dbReference type="InterPro" id="IPR027417">
    <property type="entry name" value="P-loop_NTPase"/>
</dbReference>
<dbReference type="FunFam" id="3.40.50.300:FF:000527">
    <property type="entry name" value="Tyrosine-protein kinase etk"/>
    <property type="match status" value="1"/>
</dbReference>
<dbReference type="PANTHER" id="PTHR32309">
    <property type="entry name" value="TYROSINE-PROTEIN KINASE"/>
    <property type="match status" value="1"/>
</dbReference>
<dbReference type="InterPro" id="IPR005702">
    <property type="entry name" value="Wzc-like_C"/>
</dbReference>
<dbReference type="GO" id="GO:0004715">
    <property type="term" value="F:non-membrane spanning protein tyrosine kinase activity"/>
    <property type="evidence" value="ECO:0007669"/>
    <property type="project" value="UniProtKB-EC"/>
</dbReference>
<keyword evidence="6" id="KW-0067">ATP-binding</keyword>
<dbReference type="EC" id="2.7.10.2" evidence="2"/>
<dbReference type="PANTHER" id="PTHR32309:SF13">
    <property type="entry name" value="FERRIC ENTEROBACTIN TRANSPORT PROTEIN FEPE"/>
    <property type="match status" value="1"/>
</dbReference>
<organism evidence="10 11">
    <name type="scientific">Clostridium tarantellae</name>
    <dbReference type="NCBI Taxonomy" id="39493"/>
    <lineage>
        <taxon>Bacteria</taxon>
        <taxon>Bacillati</taxon>
        <taxon>Bacillota</taxon>
        <taxon>Clostridia</taxon>
        <taxon>Eubacteriales</taxon>
        <taxon>Clostridiaceae</taxon>
        <taxon>Clostridium</taxon>
    </lineage>
</organism>
<evidence type="ECO:0000256" key="8">
    <source>
        <dbReference type="ARBA" id="ARBA00051245"/>
    </source>
</evidence>
<sequence>MFIVDKNPKSISAEAYRALRTNIKYSSFDKTIQSLVITSSIPGEGKSTTSGNLAISMAQDGKDVILIDCDLRKPSIHKKFRISNLKGLSDILLEQSTIEEGVIKHASGLHIITSGKIPPNPSEMLGSRTMHKLIESLKINYQYIILDSPPINAVTDSQILSTMTDGTILVVKASSTKKDMVDYAIKELKKTNANIIGIVLNAVEESNKKYNYYYGEKQ</sequence>
<dbReference type="SUPFAM" id="SSF52540">
    <property type="entry name" value="P-loop containing nucleoside triphosphate hydrolases"/>
    <property type="match status" value="1"/>
</dbReference>
<comment type="catalytic activity">
    <reaction evidence="8">
        <text>L-tyrosyl-[protein] + ATP = O-phospho-L-tyrosyl-[protein] + ADP + H(+)</text>
        <dbReference type="Rhea" id="RHEA:10596"/>
        <dbReference type="Rhea" id="RHEA-COMP:10136"/>
        <dbReference type="Rhea" id="RHEA-COMP:20101"/>
        <dbReference type="ChEBI" id="CHEBI:15378"/>
        <dbReference type="ChEBI" id="CHEBI:30616"/>
        <dbReference type="ChEBI" id="CHEBI:46858"/>
        <dbReference type="ChEBI" id="CHEBI:61978"/>
        <dbReference type="ChEBI" id="CHEBI:456216"/>
        <dbReference type="EC" id="2.7.10.2"/>
    </reaction>
</comment>
<evidence type="ECO:0000256" key="2">
    <source>
        <dbReference type="ARBA" id="ARBA00011903"/>
    </source>
</evidence>
<evidence type="ECO:0000313" key="10">
    <source>
        <dbReference type="EMBL" id="MPQ43503.1"/>
    </source>
</evidence>
<dbReference type="RefSeq" id="WP_152889084.1">
    <property type="nucleotide sequence ID" value="NZ_WHJC01000074.1"/>
</dbReference>
<protein>
    <recommendedName>
        <fullName evidence="2">non-specific protein-tyrosine kinase</fullName>
        <ecNumber evidence="2">2.7.10.2</ecNumber>
    </recommendedName>
</protein>
<reference evidence="10 11" key="1">
    <citation type="submission" date="2019-10" db="EMBL/GenBank/DDBJ databases">
        <title>The Genome Sequence of Clostridium tarantellae Isolated from Fish Brain.</title>
        <authorList>
            <person name="Bano L."/>
            <person name="Kiel M."/>
            <person name="Sales G."/>
            <person name="Doxey A.C."/>
            <person name="Mansfield M.J."/>
            <person name="Schiavone M."/>
            <person name="Rossetto O."/>
            <person name="Pirazzini M."/>
            <person name="Dobrindt U."/>
            <person name="Montecucco C."/>
        </authorList>
    </citation>
    <scope>NUCLEOTIDE SEQUENCE [LARGE SCALE GENOMIC DNA]</scope>
    <source>
        <strain evidence="10 11">DSM 3997</strain>
    </source>
</reference>
<dbReference type="Proteomes" id="UP000430345">
    <property type="component" value="Unassembled WGS sequence"/>
</dbReference>
<dbReference type="EMBL" id="WHJC01000074">
    <property type="protein sequence ID" value="MPQ43503.1"/>
    <property type="molecule type" value="Genomic_DNA"/>
</dbReference>
<evidence type="ECO:0000259" key="9">
    <source>
        <dbReference type="Pfam" id="PF13614"/>
    </source>
</evidence>
<dbReference type="InterPro" id="IPR050445">
    <property type="entry name" value="Bact_polysacc_biosynth/exp"/>
</dbReference>
<proteinExistence type="inferred from homology"/>
<comment type="caution">
    <text evidence="10">The sequence shown here is derived from an EMBL/GenBank/DDBJ whole genome shotgun (WGS) entry which is preliminary data.</text>
</comment>
<dbReference type="GO" id="GO:0005886">
    <property type="term" value="C:plasma membrane"/>
    <property type="evidence" value="ECO:0007669"/>
    <property type="project" value="TreeGrafter"/>
</dbReference>
<evidence type="ECO:0000313" key="11">
    <source>
        <dbReference type="Proteomes" id="UP000430345"/>
    </source>
</evidence>
<dbReference type="NCBIfam" id="TIGR01007">
    <property type="entry name" value="eps_fam"/>
    <property type="match status" value="1"/>
</dbReference>
<keyword evidence="11" id="KW-1185">Reference proteome</keyword>
<name>A0A6I1ML84_9CLOT</name>
<dbReference type="CDD" id="cd05387">
    <property type="entry name" value="BY-kinase"/>
    <property type="match status" value="1"/>
</dbReference>
<dbReference type="Pfam" id="PF13614">
    <property type="entry name" value="AAA_31"/>
    <property type="match status" value="1"/>
</dbReference>
<accession>A0A6I1ML84</accession>
<comment type="similarity">
    <text evidence="1">Belongs to the CpsD/CapB family.</text>
</comment>
<dbReference type="GO" id="GO:0005524">
    <property type="term" value="F:ATP binding"/>
    <property type="evidence" value="ECO:0007669"/>
    <property type="project" value="UniProtKB-KW"/>
</dbReference>
<keyword evidence="7" id="KW-0829">Tyrosine-protein kinase</keyword>
<gene>
    <name evidence="10" type="ORF">GBZ86_07005</name>
</gene>
<evidence type="ECO:0000256" key="7">
    <source>
        <dbReference type="ARBA" id="ARBA00023137"/>
    </source>
</evidence>
<dbReference type="AlphaFoldDB" id="A0A6I1ML84"/>
<keyword evidence="3 10" id="KW-0808">Transferase</keyword>
<evidence type="ECO:0000256" key="5">
    <source>
        <dbReference type="ARBA" id="ARBA00022777"/>
    </source>
</evidence>
<keyword evidence="4" id="KW-0547">Nucleotide-binding</keyword>
<evidence type="ECO:0000256" key="6">
    <source>
        <dbReference type="ARBA" id="ARBA00022840"/>
    </source>
</evidence>
<dbReference type="GO" id="GO:0042802">
    <property type="term" value="F:identical protein binding"/>
    <property type="evidence" value="ECO:0007669"/>
    <property type="project" value="UniProtKB-ARBA"/>
</dbReference>
<feature type="domain" description="AAA" evidence="9">
    <location>
        <begin position="43"/>
        <end position="175"/>
    </location>
</feature>
<evidence type="ECO:0000256" key="3">
    <source>
        <dbReference type="ARBA" id="ARBA00022679"/>
    </source>
</evidence>
<keyword evidence="5 10" id="KW-0418">Kinase</keyword>
<evidence type="ECO:0000256" key="4">
    <source>
        <dbReference type="ARBA" id="ARBA00022741"/>
    </source>
</evidence>
<evidence type="ECO:0000256" key="1">
    <source>
        <dbReference type="ARBA" id="ARBA00007316"/>
    </source>
</evidence>
<dbReference type="Gene3D" id="3.40.50.300">
    <property type="entry name" value="P-loop containing nucleotide triphosphate hydrolases"/>
    <property type="match status" value="1"/>
</dbReference>
<dbReference type="OrthoDB" id="9794577at2"/>